<keyword evidence="13" id="KW-1185">Reference proteome</keyword>
<keyword evidence="8" id="KW-0445">Lipid transport</keyword>
<dbReference type="Proteomes" id="UP000823872">
    <property type="component" value="Chromosome E2"/>
</dbReference>
<evidence type="ECO:0000256" key="4">
    <source>
        <dbReference type="ARBA" id="ARBA00021680"/>
    </source>
</evidence>
<dbReference type="InterPro" id="IPR006781">
    <property type="entry name" value="ApoC-I"/>
</dbReference>
<dbReference type="PANTHER" id="PTHR16565:SF2">
    <property type="entry name" value="APOLIPOPROTEIN C-I"/>
    <property type="match status" value="1"/>
</dbReference>
<evidence type="ECO:0000256" key="5">
    <source>
        <dbReference type="ARBA" id="ARBA00022448"/>
    </source>
</evidence>
<evidence type="ECO:0000256" key="6">
    <source>
        <dbReference type="ARBA" id="ARBA00022525"/>
    </source>
</evidence>
<evidence type="ECO:0000256" key="10">
    <source>
        <dbReference type="ARBA" id="ARBA00031177"/>
    </source>
</evidence>
<evidence type="ECO:0000256" key="3">
    <source>
        <dbReference type="ARBA" id="ARBA00009204"/>
    </source>
</evidence>
<keyword evidence="6" id="KW-0964">Secreted</keyword>
<evidence type="ECO:0000313" key="12">
    <source>
        <dbReference type="Ensembl" id="ENSFCTP00005029761.1"/>
    </source>
</evidence>
<keyword evidence="7 11" id="KW-0732">Signal</keyword>
<sequence length="135" mass="14994">MRLILWLPVLVVVLLMVLEGPAPAQGAPAIASTFSNIPNSLKEFGNNLKDAFESIPEATRLGIFPGLGRAGSVDYVQDCSNAVKPVNFQEISPNRAKHRDDIKQGRLTDNQRLGRGFCRFGYWVPFEVETLSFFK</sequence>
<reference evidence="12 13" key="1">
    <citation type="submission" date="2021-02" db="EMBL/GenBank/DDBJ databases">
        <title>Safari Cat Assemblies.</title>
        <authorList>
            <person name="Bredemeyer K.R."/>
            <person name="Murphy W.J."/>
        </authorList>
    </citation>
    <scope>NUCLEOTIDE SEQUENCE [LARGE SCALE GENOMIC DNA]</scope>
</reference>
<organism evidence="12 13">
    <name type="scientific">Felis catus</name>
    <name type="common">Cat</name>
    <name type="synonym">Felis silvestris catus</name>
    <dbReference type="NCBI Taxonomy" id="9685"/>
    <lineage>
        <taxon>Eukaryota</taxon>
        <taxon>Metazoa</taxon>
        <taxon>Chordata</taxon>
        <taxon>Craniata</taxon>
        <taxon>Vertebrata</taxon>
        <taxon>Euteleostomi</taxon>
        <taxon>Mammalia</taxon>
        <taxon>Eutheria</taxon>
        <taxon>Laurasiatheria</taxon>
        <taxon>Carnivora</taxon>
        <taxon>Feliformia</taxon>
        <taxon>Felidae</taxon>
        <taxon>Felinae</taxon>
        <taxon>Felis</taxon>
    </lineage>
</organism>
<keyword evidence="5" id="KW-0813">Transport</keyword>
<evidence type="ECO:0000256" key="9">
    <source>
        <dbReference type="ARBA" id="ARBA00023313"/>
    </source>
</evidence>
<feature type="chain" id="PRO_5045550015" description="Apolipoprotein C-I" evidence="11">
    <location>
        <begin position="27"/>
        <end position="135"/>
    </location>
</feature>
<evidence type="ECO:0000256" key="8">
    <source>
        <dbReference type="ARBA" id="ARBA00023055"/>
    </source>
</evidence>
<feature type="signal peptide" evidence="11">
    <location>
        <begin position="1"/>
        <end position="26"/>
    </location>
</feature>
<comment type="function">
    <text evidence="1">Inhibitor of lipoprotein binding to the low density lipoprotein (LDL) receptor, LDL receptor-related protein, and very low density lipoprotein (VLDL) receptor. Associates with high density lipoproteins (HDL) and the triacylglycerol-rich lipoproteins in the plasma and makes up about 10% of the protein of the VLDL and 2% of that of HDL. Appears to interfere directly with fatty acid uptake and is also the major plasma inhibitor of cholesteryl ester transfer protein (CETP). Binds free fatty acids and reduces their intracellular esterification. Modulates the interaction of APOE with beta-migrating VLDL and inhibits binding of beta-VLDL to the LDL receptor-related protein.</text>
</comment>
<dbReference type="GeneTree" id="ENSGT01050000247924"/>
<reference evidence="12" key="3">
    <citation type="submission" date="2025-09" db="UniProtKB">
        <authorList>
            <consortium name="Ensembl"/>
        </authorList>
    </citation>
    <scope>IDENTIFICATION</scope>
    <source>
        <strain evidence="12">breed Abyssinian</strain>
    </source>
</reference>
<evidence type="ECO:0000256" key="11">
    <source>
        <dbReference type="SAM" id="SignalP"/>
    </source>
</evidence>
<dbReference type="PANTHER" id="PTHR16565">
    <property type="entry name" value="APOLIPOPROTEIN C-I"/>
    <property type="match status" value="1"/>
</dbReference>
<proteinExistence type="inferred from homology"/>
<evidence type="ECO:0000256" key="7">
    <source>
        <dbReference type="ARBA" id="ARBA00022729"/>
    </source>
</evidence>
<evidence type="ECO:0000256" key="1">
    <source>
        <dbReference type="ARBA" id="ARBA00003248"/>
    </source>
</evidence>
<protein>
    <recommendedName>
        <fullName evidence="4">Apolipoprotein C-I</fullName>
    </recommendedName>
    <alternativeName>
        <fullName evidence="10">Apolipoprotein C1</fullName>
    </alternativeName>
</protein>
<reference evidence="12" key="2">
    <citation type="submission" date="2025-08" db="UniProtKB">
        <authorList>
            <consortium name="Ensembl"/>
        </authorList>
    </citation>
    <scope>IDENTIFICATION</scope>
    <source>
        <strain evidence="12">breed Abyssinian</strain>
    </source>
</reference>
<comment type="similarity">
    <text evidence="3">Belongs to the apolipoprotein C1 family.</text>
</comment>
<evidence type="ECO:0000313" key="13">
    <source>
        <dbReference type="Proteomes" id="UP000823872"/>
    </source>
</evidence>
<dbReference type="Ensembl" id="ENSFCTT00005041897.1">
    <property type="protein sequence ID" value="ENSFCTP00005029761.1"/>
    <property type="gene ID" value="ENSFCTG00005014694.1"/>
</dbReference>
<keyword evidence="9" id="KW-0850">VLDL</keyword>
<comment type="subcellular location">
    <subcellularLocation>
        <location evidence="2">Secreted</location>
    </subcellularLocation>
</comment>
<evidence type="ECO:0000256" key="2">
    <source>
        <dbReference type="ARBA" id="ARBA00004613"/>
    </source>
</evidence>
<name>A0ABI7Y4M6_FELCA</name>
<accession>A0ABI7Y4M6</accession>